<dbReference type="PANTHER" id="PTHR30532:SF1">
    <property type="entry name" value="IRON(3+)-HYDROXAMATE-BINDING PROTEIN FHUD"/>
    <property type="match status" value="1"/>
</dbReference>
<dbReference type="RefSeq" id="WP_232833589.1">
    <property type="nucleotide sequence ID" value="NZ_CP139965.1"/>
</dbReference>
<dbReference type="EMBL" id="CP139965">
    <property type="protein sequence ID" value="WQD77935.1"/>
    <property type="molecule type" value="Genomic_DNA"/>
</dbReference>
<evidence type="ECO:0000256" key="1">
    <source>
        <dbReference type="ARBA" id="ARBA00004196"/>
    </source>
</evidence>
<evidence type="ECO:0000256" key="6">
    <source>
        <dbReference type="SAM" id="SignalP"/>
    </source>
</evidence>
<keyword evidence="4" id="KW-0408">Iron</keyword>
<name>A0ABZ0WKW0_9BURK</name>
<evidence type="ECO:0000256" key="2">
    <source>
        <dbReference type="ARBA" id="ARBA00008814"/>
    </source>
</evidence>
<keyword evidence="4" id="KW-0410">Iron transport</keyword>
<evidence type="ECO:0000313" key="9">
    <source>
        <dbReference type="Proteomes" id="UP001325479"/>
    </source>
</evidence>
<keyword evidence="9" id="KW-1185">Reference proteome</keyword>
<protein>
    <submittedName>
        <fullName evidence="8">ABC transporter substrate-binding protein</fullName>
    </submittedName>
</protein>
<reference evidence="8 9" key="1">
    <citation type="submission" date="2023-12" db="EMBL/GenBank/DDBJ databases">
        <title>Genome sequencing and assembly of bacterial species from a model synthetic community.</title>
        <authorList>
            <person name="Hogle S.L."/>
        </authorList>
    </citation>
    <scope>NUCLEOTIDE SEQUENCE [LARGE SCALE GENOMIC DNA]</scope>
    <source>
        <strain evidence="8 9">HAMBI 2494</strain>
    </source>
</reference>
<gene>
    <name evidence="8" type="ORF">U0042_28615</name>
</gene>
<dbReference type="Proteomes" id="UP001325479">
    <property type="component" value="Chromosome"/>
</dbReference>
<evidence type="ECO:0000313" key="8">
    <source>
        <dbReference type="EMBL" id="WQD77935.1"/>
    </source>
</evidence>
<dbReference type="SUPFAM" id="SSF53807">
    <property type="entry name" value="Helical backbone' metal receptor"/>
    <property type="match status" value="1"/>
</dbReference>
<dbReference type="PROSITE" id="PS50983">
    <property type="entry name" value="FE_B12_PBP"/>
    <property type="match status" value="1"/>
</dbReference>
<keyword evidence="5 6" id="KW-0732">Signal</keyword>
<comment type="subcellular location">
    <subcellularLocation>
        <location evidence="1">Cell envelope</location>
    </subcellularLocation>
</comment>
<dbReference type="PANTHER" id="PTHR30532">
    <property type="entry name" value="IRON III DICITRATE-BINDING PERIPLASMIC PROTEIN"/>
    <property type="match status" value="1"/>
</dbReference>
<keyword evidence="3" id="KW-0813">Transport</keyword>
<dbReference type="Pfam" id="PF01497">
    <property type="entry name" value="Peripla_BP_2"/>
    <property type="match status" value="1"/>
</dbReference>
<comment type="similarity">
    <text evidence="2">Belongs to the bacterial solute-binding protein 8 family.</text>
</comment>
<proteinExistence type="inferred from homology"/>
<sequence>MRLTAAAATLALPAGVVRAQASARASAPKIVVLDWPLTEIVLSIGVVPVGVSRPPWYRMLDGNPPLPDSVADTGLLYQPNFEVIDALKPDLIVVTPWHAPLMSLLQRIAPTHVVPLFGPGIEVYPAVRAATRELAQRLDRAAAADALFARADAALEHASQRLARFRATRRPVYLLHPIDDRHISVFGKNSLFGGVLAQLGIDNAWRGHADPQGATQADLAALVQEGEAEAVVIGVPPGVAMQLEQSPVWHALPFVQRDRVQSIAPLPALGGLTTSMRFANALADALEGVRS</sequence>
<organism evidence="8 9">
    <name type="scientific">Paraburkholderia kururiensis</name>
    <dbReference type="NCBI Taxonomy" id="984307"/>
    <lineage>
        <taxon>Bacteria</taxon>
        <taxon>Pseudomonadati</taxon>
        <taxon>Pseudomonadota</taxon>
        <taxon>Betaproteobacteria</taxon>
        <taxon>Burkholderiales</taxon>
        <taxon>Burkholderiaceae</taxon>
        <taxon>Paraburkholderia</taxon>
    </lineage>
</organism>
<accession>A0ABZ0WKW0</accession>
<feature type="domain" description="Fe/B12 periplasmic-binding" evidence="7">
    <location>
        <begin position="29"/>
        <end position="291"/>
    </location>
</feature>
<dbReference type="Gene3D" id="3.40.50.1980">
    <property type="entry name" value="Nitrogenase molybdenum iron protein domain"/>
    <property type="match status" value="2"/>
</dbReference>
<feature type="chain" id="PRO_5046842197" evidence="6">
    <location>
        <begin position="20"/>
        <end position="291"/>
    </location>
</feature>
<feature type="signal peptide" evidence="6">
    <location>
        <begin position="1"/>
        <end position="19"/>
    </location>
</feature>
<dbReference type="InterPro" id="IPR002491">
    <property type="entry name" value="ABC_transptr_periplasmic_BD"/>
</dbReference>
<dbReference type="InterPro" id="IPR051313">
    <property type="entry name" value="Bact_iron-sidero_bind"/>
</dbReference>
<keyword evidence="4" id="KW-0406">Ion transport</keyword>
<evidence type="ECO:0000256" key="5">
    <source>
        <dbReference type="ARBA" id="ARBA00022729"/>
    </source>
</evidence>
<dbReference type="PRINTS" id="PR01715">
    <property type="entry name" value="FERRIBNDNGPP"/>
</dbReference>
<evidence type="ECO:0000259" key="7">
    <source>
        <dbReference type="PROSITE" id="PS50983"/>
    </source>
</evidence>
<evidence type="ECO:0000256" key="3">
    <source>
        <dbReference type="ARBA" id="ARBA00022448"/>
    </source>
</evidence>
<evidence type="ECO:0000256" key="4">
    <source>
        <dbReference type="ARBA" id="ARBA00022496"/>
    </source>
</evidence>